<dbReference type="EC" id="1.-.-.-" evidence="3"/>
<evidence type="ECO:0000313" key="4">
    <source>
        <dbReference type="Proteomes" id="UP000254412"/>
    </source>
</evidence>
<dbReference type="GO" id="GO:0010181">
    <property type="term" value="F:FMN binding"/>
    <property type="evidence" value="ECO:0007669"/>
    <property type="project" value="InterPro"/>
</dbReference>
<evidence type="ECO:0000256" key="1">
    <source>
        <dbReference type="ARBA" id="ARBA00022630"/>
    </source>
</evidence>
<sequence length="358" mass="39394">MFFQPLDTLNVKNRITLAPMTRISATLKGIPTSEMLNYYRSFAEGGFGLIITEGLFIDETHSPGYQHQPGLVTQTQIDAWKNIVDATHKNGSKMIAQLMHAGALVHGNAFGYTSVGPSSIVPKGEKSPMYNGEGKYPTPEALSVDGIKDVVQSFVKTAKNAQCAGFDGIEIHAANGYLLDQFLTTYTNQRNDDYGGSLENRIRMILEVITAIKSEVSSDFIVGIRISQSKVNDFDYKWEGGEKDAQVIFENLADSGIDYIHTTEYKAWQPAFNDNTLSLAALAKRHTDVPIIANGHLEDIETAISMLKNKEADLIALGKAALANHTLPQKIHANQSLNEFNPDKVLNPDATLKDFELK</sequence>
<dbReference type="InterPro" id="IPR051799">
    <property type="entry name" value="NADH_flavin_oxidoreductase"/>
</dbReference>
<dbReference type="Pfam" id="PF00724">
    <property type="entry name" value="Oxidored_FMN"/>
    <property type="match status" value="1"/>
</dbReference>
<organism evidence="3 4">
    <name type="scientific">Staphylococcus nepalensis</name>
    <dbReference type="NCBI Taxonomy" id="214473"/>
    <lineage>
        <taxon>Bacteria</taxon>
        <taxon>Bacillati</taxon>
        <taxon>Bacillota</taxon>
        <taxon>Bacilli</taxon>
        <taxon>Bacillales</taxon>
        <taxon>Staphylococcaceae</taxon>
        <taxon>Staphylococcus</taxon>
    </lineage>
</organism>
<reference evidence="3 4" key="1">
    <citation type="submission" date="2018-06" db="EMBL/GenBank/DDBJ databases">
        <authorList>
            <consortium name="Pathogen Informatics"/>
            <person name="Doyle S."/>
        </authorList>
    </citation>
    <scope>NUCLEOTIDE SEQUENCE [LARGE SCALE GENOMIC DNA]</scope>
    <source>
        <strain evidence="3 4">NCTC13834</strain>
    </source>
</reference>
<gene>
    <name evidence="3" type="primary">nemA</name>
    <name evidence="3" type="ORF">NCTC13834_00127</name>
</gene>
<dbReference type="CDD" id="cd02803">
    <property type="entry name" value="OYE_like_FMN_family"/>
    <property type="match status" value="1"/>
</dbReference>
<keyword evidence="2 3" id="KW-0560">Oxidoreductase</keyword>
<accession>A0A291JHP3</accession>
<dbReference type="AlphaFoldDB" id="A0A291JHP3"/>
<dbReference type="InterPro" id="IPR013785">
    <property type="entry name" value="Aldolase_TIM"/>
</dbReference>
<proteinExistence type="predicted"/>
<protein>
    <submittedName>
        <fullName evidence="3">NADH-dependent flavin oxidoreductase</fullName>
        <ecNumber evidence="3">1.-.-.-</ecNumber>
    </submittedName>
</protein>
<dbReference type="GO" id="GO:0016491">
    <property type="term" value="F:oxidoreductase activity"/>
    <property type="evidence" value="ECO:0007669"/>
    <property type="project" value="UniProtKB-KW"/>
</dbReference>
<evidence type="ECO:0000256" key="2">
    <source>
        <dbReference type="ARBA" id="ARBA00023002"/>
    </source>
</evidence>
<dbReference type="PANTHER" id="PTHR43656:SF2">
    <property type="entry name" value="BINDING OXIDOREDUCTASE, PUTATIVE (AFU_ORTHOLOGUE AFUA_2G08260)-RELATED"/>
    <property type="match status" value="1"/>
</dbReference>
<dbReference type="Gene3D" id="3.20.20.70">
    <property type="entry name" value="Aldolase class I"/>
    <property type="match status" value="1"/>
</dbReference>
<dbReference type="RefSeq" id="WP_096808084.1">
    <property type="nucleotide sequence ID" value="NZ_BMCF01000007.1"/>
</dbReference>
<dbReference type="PANTHER" id="PTHR43656">
    <property type="entry name" value="BINDING OXIDOREDUCTASE, PUTATIVE (AFU_ORTHOLOGUE AFUA_2G08260)-RELATED"/>
    <property type="match status" value="1"/>
</dbReference>
<name>A0A291JHP3_9STAP</name>
<dbReference type="KEGG" id="snl:BJD96_00510"/>
<dbReference type="InterPro" id="IPR001155">
    <property type="entry name" value="OxRdtase_FMN_N"/>
</dbReference>
<evidence type="ECO:0000313" key="3">
    <source>
        <dbReference type="EMBL" id="SUM53844.1"/>
    </source>
</evidence>
<dbReference type="EMBL" id="UHDS01000001">
    <property type="protein sequence ID" value="SUM53844.1"/>
    <property type="molecule type" value="Genomic_DNA"/>
</dbReference>
<dbReference type="GeneID" id="66775546"/>
<dbReference type="Proteomes" id="UP000254412">
    <property type="component" value="Unassembled WGS sequence"/>
</dbReference>
<dbReference type="SUPFAM" id="SSF51395">
    <property type="entry name" value="FMN-linked oxidoreductases"/>
    <property type="match status" value="1"/>
</dbReference>
<keyword evidence="1" id="KW-0285">Flavoprotein</keyword>